<sequence>MALTKQCIARDFGTWTWSAKLSIFRVPATTNSQWLAVHWSVIVLAEGNDIAVLATAGLFSAVSVAEPTTVQATATSSLTVPAHNGSLHPQPNSLLSDFRPTLSDSLVNAGFSFSLTMALFAVLTKQ</sequence>
<dbReference type="Proteomes" id="UP000218334">
    <property type="component" value="Unassembled WGS sequence"/>
</dbReference>
<gene>
    <name evidence="1" type="ORF">ARMSODRAFT_1018885</name>
</gene>
<dbReference type="EMBL" id="KZ293429">
    <property type="protein sequence ID" value="PBK69488.1"/>
    <property type="molecule type" value="Genomic_DNA"/>
</dbReference>
<keyword evidence="2" id="KW-1185">Reference proteome</keyword>
<reference evidence="2" key="1">
    <citation type="journal article" date="2017" name="Nat. Ecol. Evol.">
        <title>Genome expansion and lineage-specific genetic innovations in the forest pathogenic fungi Armillaria.</title>
        <authorList>
            <person name="Sipos G."/>
            <person name="Prasanna A.N."/>
            <person name="Walter M.C."/>
            <person name="O'Connor E."/>
            <person name="Balint B."/>
            <person name="Krizsan K."/>
            <person name="Kiss B."/>
            <person name="Hess J."/>
            <person name="Varga T."/>
            <person name="Slot J."/>
            <person name="Riley R."/>
            <person name="Boka B."/>
            <person name="Rigling D."/>
            <person name="Barry K."/>
            <person name="Lee J."/>
            <person name="Mihaltcheva S."/>
            <person name="LaButti K."/>
            <person name="Lipzen A."/>
            <person name="Waldron R."/>
            <person name="Moloney N.M."/>
            <person name="Sperisen C."/>
            <person name="Kredics L."/>
            <person name="Vagvoelgyi C."/>
            <person name="Patrignani A."/>
            <person name="Fitzpatrick D."/>
            <person name="Nagy I."/>
            <person name="Doyle S."/>
            <person name="Anderson J.B."/>
            <person name="Grigoriev I.V."/>
            <person name="Gueldener U."/>
            <person name="Muensterkoetter M."/>
            <person name="Nagy L.G."/>
        </authorList>
    </citation>
    <scope>NUCLEOTIDE SEQUENCE [LARGE SCALE GENOMIC DNA]</scope>
    <source>
        <strain evidence="2">28-4</strain>
    </source>
</reference>
<dbReference type="AlphaFoldDB" id="A0A2H3BTX9"/>
<protein>
    <submittedName>
        <fullName evidence="1">Uncharacterized protein</fullName>
    </submittedName>
</protein>
<organism evidence="1 2">
    <name type="scientific">Armillaria solidipes</name>
    <dbReference type="NCBI Taxonomy" id="1076256"/>
    <lineage>
        <taxon>Eukaryota</taxon>
        <taxon>Fungi</taxon>
        <taxon>Dikarya</taxon>
        <taxon>Basidiomycota</taxon>
        <taxon>Agaricomycotina</taxon>
        <taxon>Agaricomycetes</taxon>
        <taxon>Agaricomycetidae</taxon>
        <taxon>Agaricales</taxon>
        <taxon>Marasmiineae</taxon>
        <taxon>Physalacriaceae</taxon>
        <taxon>Armillaria</taxon>
    </lineage>
</organism>
<proteinExistence type="predicted"/>
<evidence type="ECO:0000313" key="2">
    <source>
        <dbReference type="Proteomes" id="UP000218334"/>
    </source>
</evidence>
<accession>A0A2H3BTX9</accession>
<evidence type="ECO:0000313" key="1">
    <source>
        <dbReference type="EMBL" id="PBK69488.1"/>
    </source>
</evidence>
<name>A0A2H3BTX9_9AGAR</name>